<dbReference type="eggNOG" id="COG3418">
    <property type="taxonomic scope" value="Bacteria"/>
</dbReference>
<dbReference type="SUPFAM" id="SSF140566">
    <property type="entry name" value="FlgN-like"/>
    <property type="match status" value="1"/>
</dbReference>
<dbReference type="KEGG" id="tbd:Tbd_1640"/>
<dbReference type="InterPro" id="IPR036679">
    <property type="entry name" value="FlgN-like_sf"/>
</dbReference>
<comment type="function">
    <text evidence="1">Required for the efficient initiation of filament assembly.</text>
</comment>
<accession>Q3SID5</accession>
<dbReference type="EMBL" id="CP000116">
    <property type="protein sequence ID" value="AAZ97593.1"/>
    <property type="molecule type" value="Genomic_DNA"/>
</dbReference>
<evidence type="ECO:0000256" key="1">
    <source>
        <dbReference type="ARBA" id="ARBA00002397"/>
    </source>
</evidence>
<evidence type="ECO:0000313" key="4">
    <source>
        <dbReference type="EMBL" id="AAZ97593.1"/>
    </source>
</evidence>
<dbReference type="Pfam" id="PF05130">
    <property type="entry name" value="FlgN"/>
    <property type="match status" value="1"/>
</dbReference>
<dbReference type="AlphaFoldDB" id="Q3SID5"/>
<dbReference type="HOGENOM" id="CLU_137423_0_1_4"/>
<reference evidence="4 5" key="1">
    <citation type="journal article" date="2006" name="J. Bacteriol.">
        <title>The genome sequence of the obligately chemolithoautotrophic, facultatively anaerobic bacterium Thiobacillus denitrificans.</title>
        <authorList>
            <person name="Beller H.R."/>
            <person name="Chain P.S."/>
            <person name="Letain T.E."/>
            <person name="Chakicherla A."/>
            <person name="Larimer F.W."/>
            <person name="Richardson P.M."/>
            <person name="Coleman M.A."/>
            <person name="Wood A.P."/>
            <person name="Kelly D.P."/>
        </authorList>
    </citation>
    <scope>NUCLEOTIDE SEQUENCE [LARGE SCALE GENOMIC DNA]</scope>
    <source>
        <strain evidence="4 5">ATCC 25259</strain>
    </source>
</reference>
<organism evidence="4 5">
    <name type="scientific">Thiobacillus denitrificans (strain ATCC 25259 / T1)</name>
    <dbReference type="NCBI Taxonomy" id="292415"/>
    <lineage>
        <taxon>Bacteria</taxon>
        <taxon>Pseudomonadati</taxon>
        <taxon>Pseudomonadota</taxon>
        <taxon>Betaproteobacteria</taxon>
        <taxon>Nitrosomonadales</taxon>
        <taxon>Thiobacillaceae</taxon>
        <taxon>Thiobacillus</taxon>
    </lineage>
</organism>
<keyword evidence="4" id="KW-0282">Flagellum</keyword>
<evidence type="ECO:0000313" key="5">
    <source>
        <dbReference type="Proteomes" id="UP000008291"/>
    </source>
</evidence>
<dbReference type="Gene3D" id="1.20.58.300">
    <property type="entry name" value="FlgN-like"/>
    <property type="match status" value="1"/>
</dbReference>
<keyword evidence="4" id="KW-0966">Cell projection</keyword>
<comment type="similarity">
    <text evidence="2">Belongs to the FlgN family.</text>
</comment>
<evidence type="ECO:0000256" key="2">
    <source>
        <dbReference type="ARBA" id="ARBA00007703"/>
    </source>
</evidence>
<keyword evidence="5" id="KW-1185">Reference proteome</keyword>
<keyword evidence="4" id="KW-0969">Cilium</keyword>
<protein>
    <submittedName>
        <fullName evidence="4">Putative flagella synthesis protein FlgN</fullName>
    </submittedName>
</protein>
<dbReference type="OrthoDB" id="8564866at2"/>
<proteinExistence type="inferred from homology"/>
<name>Q3SID5_THIDA</name>
<dbReference type="GO" id="GO:0044780">
    <property type="term" value="P:bacterial-type flagellum assembly"/>
    <property type="evidence" value="ECO:0007669"/>
    <property type="project" value="InterPro"/>
</dbReference>
<dbReference type="InterPro" id="IPR007809">
    <property type="entry name" value="FlgN-like"/>
</dbReference>
<sequence length="158" mass="16745">MPPSESSLSAGLKAEVAAWQALLNVLAEEERALVDGEADHLAQLNASKLSQLQNLGKLASARQADLLAAGCTADRAGMDSWLAQHGDPESRDRWQELCDLEGQARAMNERIGALIDLRLASTRQALNVLVHAATHQNGLYDQAGLAVAARTGKPLTAA</sequence>
<evidence type="ECO:0000256" key="3">
    <source>
        <dbReference type="ARBA" id="ARBA00022795"/>
    </source>
</evidence>
<dbReference type="RefSeq" id="WP_011312152.1">
    <property type="nucleotide sequence ID" value="NC_007404.1"/>
</dbReference>
<dbReference type="STRING" id="292415.Tbd_1640"/>
<gene>
    <name evidence="4" type="ordered locus">Tbd_1640</name>
</gene>
<dbReference type="Proteomes" id="UP000008291">
    <property type="component" value="Chromosome"/>
</dbReference>
<keyword evidence="3" id="KW-1005">Bacterial flagellum biogenesis</keyword>